<proteinExistence type="predicted"/>
<dbReference type="Gene3D" id="3.40.50.2300">
    <property type="match status" value="1"/>
</dbReference>
<dbReference type="Proteomes" id="UP000321408">
    <property type="component" value="Chromosome"/>
</dbReference>
<dbReference type="SUPFAM" id="SSF52172">
    <property type="entry name" value="CheY-like"/>
    <property type="match status" value="1"/>
</dbReference>
<name>A0A5B9DBV3_9ARCH</name>
<gene>
    <name evidence="2" type="ORF">DSAG12_02454</name>
</gene>
<dbReference type="PROSITE" id="PS50110">
    <property type="entry name" value="RESPONSE_REGULATORY"/>
    <property type="match status" value="1"/>
</dbReference>
<reference evidence="2 3" key="2">
    <citation type="journal article" date="2024" name="Int. J. Syst. Evol. Microbiol.">
        <title>Promethearchaeum syntrophicum gen. nov., sp. nov., an anaerobic, obligately syntrophic archaeon, the first isolate of the lineage 'Asgard' archaea, and proposal of the new archaeal phylum Promethearchaeota phyl. nov. and kingdom Promethearchaeati regn. nov.</title>
        <authorList>
            <person name="Imachi H."/>
            <person name="Nobu M.K."/>
            <person name="Kato S."/>
            <person name="Takaki Y."/>
            <person name="Miyazaki M."/>
            <person name="Miyata M."/>
            <person name="Ogawara M."/>
            <person name="Saito Y."/>
            <person name="Sakai S."/>
            <person name="Tahara Y.O."/>
            <person name="Takano Y."/>
            <person name="Tasumi E."/>
            <person name="Uematsu K."/>
            <person name="Yoshimura T."/>
            <person name="Itoh T."/>
            <person name="Ohkuma M."/>
            <person name="Takai K."/>
        </authorList>
    </citation>
    <scope>NUCLEOTIDE SEQUENCE [LARGE SCALE GENOMIC DNA]</scope>
    <source>
        <strain evidence="2 3">MK-D1</strain>
    </source>
</reference>
<sequence length="123" mass="14022">MKKKIYIIEDNEKNLELFVAVLATIPNLEILTSATGRDGLNLIYSSNPDIILLDIQLPDISGTDICKQLRKDKKFNKTPIIAVTSFAMKGDKERILESGFNDYISKPLLIKNFREKIQNLLRI</sequence>
<dbReference type="Pfam" id="PF00072">
    <property type="entry name" value="Response_reg"/>
    <property type="match status" value="1"/>
</dbReference>
<dbReference type="PANTHER" id="PTHR44591">
    <property type="entry name" value="STRESS RESPONSE REGULATOR PROTEIN 1"/>
    <property type="match status" value="1"/>
</dbReference>
<dbReference type="InterPro" id="IPR011006">
    <property type="entry name" value="CheY-like_superfamily"/>
</dbReference>
<dbReference type="KEGG" id="psyt:DSAG12_02454"/>
<keyword evidence="3" id="KW-1185">Reference proteome</keyword>
<organism evidence="2 3">
    <name type="scientific">Promethearchaeum syntrophicum</name>
    <dbReference type="NCBI Taxonomy" id="2594042"/>
    <lineage>
        <taxon>Archaea</taxon>
        <taxon>Promethearchaeati</taxon>
        <taxon>Promethearchaeota</taxon>
        <taxon>Promethearchaeia</taxon>
        <taxon>Promethearchaeales</taxon>
        <taxon>Promethearchaeaceae</taxon>
        <taxon>Promethearchaeum</taxon>
    </lineage>
</organism>
<dbReference type="InterPro" id="IPR001789">
    <property type="entry name" value="Sig_transdc_resp-reg_receiver"/>
</dbReference>
<dbReference type="EMBL" id="CP042905">
    <property type="protein sequence ID" value="QEE16624.2"/>
    <property type="molecule type" value="Genomic_DNA"/>
</dbReference>
<evidence type="ECO:0000313" key="2">
    <source>
        <dbReference type="EMBL" id="QEE16624.2"/>
    </source>
</evidence>
<dbReference type="GO" id="GO:0016301">
    <property type="term" value="F:kinase activity"/>
    <property type="evidence" value="ECO:0007669"/>
    <property type="project" value="UniProtKB-KW"/>
</dbReference>
<dbReference type="InterPro" id="IPR050595">
    <property type="entry name" value="Bact_response_regulator"/>
</dbReference>
<dbReference type="AlphaFoldDB" id="A0A5B9DBV3"/>
<protein>
    <submittedName>
        <fullName evidence="2">Response regulator</fullName>
    </submittedName>
</protein>
<dbReference type="SMART" id="SM00448">
    <property type="entry name" value="REC"/>
    <property type="match status" value="1"/>
</dbReference>
<reference evidence="2 3" key="1">
    <citation type="journal article" date="2020" name="Nature">
        <title>Isolation of an archaeon at the prokaryote-eukaryote interface.</title>
        <authorList>
            <person name="Imachi H."/>
            <person name="Nobu M.K."/>
            <person name="Nakahara N."/>
            <person name="Morono Y."/>
            <person name="Ogawara M."/>
            <person name="Takaki Y."/>
            <person name="Takano Y."/>
            <person name="Uematsu K."/>
            <person name="Ikuta T."/>
            <person name="Ito M."/>
            <person name="Matsui Y."/>
            <person name="Miyazaki M."/>
            <person name="Murata K."/>
            <person name="Saito Y."/>
            <person name="Sakai S."/>
            <person name="Song C."/>
            <person name="Tasumi E."/>
            <person name="Yamanaka Y."/>
            <person name="Yamaguchi T."/>
            <person name="Kamagata Y."/>
            <person name="Tamaki H."/>
            <person name="Takai K."/>
        </authorList>
    </citation>
    <scope>NUCLEOTIDE SEQUENCE [LARGE SCALE GENOMIC DNA]</scope>
    <source>
        <strain evidence="2 3">MK-D1</strain>
    </source>
</reference>
<dbReference type="GO" id="GO:0000160">
    <property type="term" value="P:phosphorelay signal transduction system"/>
    <property type="evidence" value="ECO:0007669"/>
    <property type="project" value="InterPro"/>
</dbReference>
<dbReference type="PANTHER" id="PTHR44591:SF3">
    <property type="entry name" value="RESPONSE REGULATORY DOMAIN-CONTAINING PROTEIN"/>
    <property type="match status" value="1"/>
</dbReference>
<evidence type="ECO:0000256" key="1">
    <source>
        <dbReference type="ARBA" id="ARBA00022553"/>
    </source>
</evidence>
<keyword evidence="1" id="KW-0597">Phosphoprotein</keyword>
<accession>A0A5B9DBV3</accession>
<evidence type="ECO:0000313" key="3">
    <source>
        <dbReference type="Proteomes" id="UP000321408"/>
    </source>
</evidence>